<evidence type="ECO:0000313" key="3">
    <source>
        <dbReference type="Proteomes" id="UP000277928"/>
    </source>
</evidence>
<feature type="chain" id="PRO_5018189149" description="ShKT domain-containing protein" evidence="1">
    <location>
        <begin position="27"/>
        <end position="67"/>
    </location>
</feature>
<keyword evidence="1" id="KW-0732">Signal</keyword>
<evidence type="ECO:0008006" key="4">
    <source>
        <dbReference type="Google" id="ProtNLM"/>
    </source>
</evidence>
<gene>
    <name evidence="2" type="ORF">NLS_LOCUS7506</name>
</gene>
<proteinExistence type="predicted"/>
<dbReference type="EMBL" id="UYRX01000785">
    <property type="protein sequence ID" value="VDK86207.1"/>
    <property type="molecule type" value="Genomic_DNA"/>
</dbReference>
<dbReference type="AlphaFoldDB" id="A0A3P6TLX5"/>
<dbReference type="OMA" id="CECKTEP"/>
<keyword evidence="3" id="KW-1185">Reference proteome</keyword>
<dbReference type="Proteomes" id="UP000277928">
    <property type="component" value="Unassembled WGS sequence"/>
</dbReference>
<accession>A0A3P6TLX5</accession>
<evidence type="ECO:0000256" key="1">
    <source>
        <dbReference type="SAM" id="SignalP"/>
    </source>
</evidence>
<reference evidence="2 3" key="1">
    <citation type="submission" date="2018-08" db="EMBL/GenBank/DDBJ databases">
        <authorList>
            <person name="Laetsch R D."/>
            <person name="Stevens L."/>
            <person name="Kumar S."/>
            <person name="Blaxter L. M."/>
        </authorList>
    </citation>
    <scope>NUCLEOTIDE SEQUENCE [LARGE SCALE GENOMIC DNA]</scope>
</reference>
<evidence type="ECO:0000313" key="2">
    <source>
        <dbReference type="EMBL" id="VDK86207.1"/>
    </source>
</evidence>
<organism evidence="2 3">
    <name type="scientific">Litomosoides sigmodontis</name>
    <name type="common">Filarial nematode worm</name>
    <dbReference type="NCBI Taxonomy" id="42156"/>
    <lineage>
        <taxon>Eukaryota</taxon>
        <taxon>Metazoa</taxon>
        <taxon>Ecdysozoa</taxon>
        <taxon>Nematoda</taxon>
        <taxon>Chromadorea</taxon>
        <taxon>Rhabditida</taxon>
        <taxon>Spirurina</taxon>
        <taxon>Spiruromorpha</taxon>
        <taxon>Filarioidea</taxon>
        <taxon>Onchocercidae</taxon>
        <taxon>Litomosoides</taxon>
    </lineage>
</organism>
<protein>
    <recommendedName>
        <fullName evidence="4">ShKT domain-containing protein</fullName>
    </recommendedName>
</protein>
<sequence length="67" mass="7458">MMLKINGTKLLILIVIVTLAMPNVIAVRQRSIACIKKCKRYLTCLFYNNPDCESIAKNCDCPLGVAN</sequence>
<name>A0A3P6TLX5_LITSI</name>
<feature type="signal peptide" evidence="1">
    <location>
        <begin position="1"/>
        <end position="26"/>
    </location>
</feature>